<evidence type="ECO:0000313" key="2">
    <source>
        <dbReference type="EMBL" id="QXF95236.1"/>
    </source>
</evidence>
<organism evidence="2">
    <name type="scientific">Albugo candida</name>
    <dbReference type="NCBI Taxonomy" id="65357"/>
    <lineage>
        <taxon>Eukaryota</taxon>
        <taxon>Sar</taxon>
        <taxon>Stramenopiles</taxon>
        <taxon>Oomycota</taxon>
        <taxon>Peronosporomycetes</taxon>
        <taxon>Albuginales</taxon>
        <taxon>Albuginaceae</taxon>
        <taxon>Albugo</taxon>
    </lineage>
</organism>
<feature type="region of interest" description="Disordered" evidence="1">
    <location>
        <begin position="543"/>
        <end position="607"/>
    </location>
</feature>
<proteinExistence type="predicted"/>
<feature type="compositionally biased region" description="Basic and acidic residues" evidence="1">
    <location>
        <begin position="588"/>
        <end position="607"/>
    </location>
</feature>
<dbReference type="EMBL" id="MW450680">
    <property type="protein sequence ID" value="QXF95236.1"/>
    <property type="molecule type" value="Genomic_DNA"/>
</dbReference>
<name>A0A8F4YJZ0_9STRA</name>
<evidence type="ECO:0000256" key="1">
    <source>
        <dbReference type="SAM" id="MobiDB-lite"/>
    </source>
</evidence>
<protein>
    <submittedName>
        <fullName evidence="2">CCG104</fullName>
    </submittedName>
</protein>
<dbReference type="AlphaFoldDB" id="A0A8F4YJZ0"/>
<sequence length="638" mass="71577">MNKSVYITVKLSSVSDLVKCQSCLTDIAGLNRLSLAHIESIMSDSNTPSTLAVFKASGLVSSFLRAGIDCQHIGQCDSITVPHFDIASTVPSSPRFPINADMTPLVTYCLLTDSPKSVECGMCLKMASGSESIQKFRLVNMDGSVRYLHVLITWQQDILQPCLLSDICSGPTYEFVDASCKHLVKKISLPPLFGESKNTPSTPNYYAHQDVFKSTIDSIRESIAWEPECFRTTASHSSRTSCLDCMARQSRGIAVLLAYNTMEFNSEGHAGDSEQYILVLSQNPQVLPEICRLMCTTVESVVKETCTQLSTSNVDYSYPQGKIYYNMRIQSYRRPEIVQTILKKHETSKCMRVEHEPKNQKLCQDCLELKAKLDVRRLSQIELLISSNNEFKTSTVSDCITFGSQLTKNLCKVATDVPDQFCIHSDPSLPGRNGNILRIPPTKNKLLVSTSRRWPEKPTLDCYTCLTSRMDILLIDFFYPTSFWMVGGPPENYCFMECGVLNMAKEEALDISSLRPISSESLELRYRLAGQGAEMNIWTNQERDHSSPIYGGSTSQVQHVEQGRQREGAKKNTNSNRKNKGKRSSSSARKDGYDGRNEEQDNERFGAEQKTRAYFSLYENMLADANMGNPADTYRGNW</sequence>
<feature type="compositionally biased region" description="Basic and acidic residues" evidence="1">
    <location>
        <begin position="561"/>
        <end position="570"/>
    </location>
</feature>
<accession>A0A8F4YJZ0</accession>
<reference evidence="2" key="1">
    <citation type="submission" date="2021-01" db="EMBL/GenBank/DDBJ databases">
        <title>The Arabidopsis WRR4A and WRR4B paralogs confer recognition of multiple Albugo candida effectors.</title>
        <authorList>
            <person name="Redkar A."/>
            <person name="Cevik V."/>
            <person name="Bailey K."/>
            <person name="Furzer O.J."/>
            <person name="Fairhead S."/>
            <person name="Borhan H."/>
            <person name="Holub E.B."/>
            <person name="Jones J.D.G."/>
        </authorList>
    </citation>
    <scope>NUCLEOTIDE SEQUENCE</scope>
    <source>
        <strain evidence="2">Em2</strain>
    </source>
</reference>